<gene>
    <name evidence="11" type="ORF">Syun_011176</name>
</gene>
<evidence type="ECO:0000256" key="10">
    <source>
        <dbReference type="RuleBase" id="RU366043"/>
    </source>
</evidence>
<keyword evidence="4 10" id="KW-0812">Transmembrane</keyword>
<sequence>MATLQIKSLTDLNPLRRTTTTTTTTQVKKLFLLTFTCFFFYILGSYTPNSSPTTSLSLPCPPQPTNLSTTTHTTIVTIPSIPSNTLKFEPQHALPIPPDPIDLQFFPLCTKNFTNYCPCQDPSRESRFNVEKKFHRERHCPESAAEAVRCLIPRPRGYRGAVRWPESRGSVWFANVPFARLASYKKSQNWVRVEGDRLAFPGGGTSFPMGAKSYVSEIGRVVPLKSGLVRTVLDVGCGVGSFGAHLMDFNILTMSIAPRDTHEAQVQFALERGLPAMLGILSIHRLPFPSRSFDMAHCSRCLVPWTEYDGLYLLEIDRILRPGGYWVLSGPPINWRANSKGWKRGTRDLEKEQATLEDLAGRLCWKKIAEHETVAVWRKPTNHVHCSQKMKAWKSPHFCRALEPDSGWYKKMEPCITPLPKVKSVKDTSGGALEKWPKRLLVAPPRMRNMLSKEIDLKIFYLDNQLWNRRVGHYEKFIESLPDGKYRNIMDMNAGFGGFAAALSRYPVWVMNVVPFDANNTLGIIYERGLIGTYMNWCEAFSTYPRTYDLIHADRIFSMYMDKCDIVDILLEMHRVLRPEGALIIRDHVDVIVKVKNVAERMSWNGTIQHSERGPHNPEKVLFIDNSEPLS</sequence>
<evidence type="ECO:0000256" key="6">
    <source>
        <dbReference type="ARBA" id="ARBA00022989"/>
    </source>
</evidence>
<evidence type="ECO:0000256" key="8">
    <source>
        <dbReference type="ARBA" id="ARBA00023180"/>
    </source>
</evidence>
<evidence type="ECO:0000313" key="12">
    <source>
        <dbReference type="Proteomes" id="UP001420932"/>
    </source>
</evidence>
<dbReference type="PANTHER" id="PTHR10108">
    <property type="entry name" value="SAM-DEPENDENT METHYLTRANSFERASE"/>
    <property type="match status" value="1"/>
</dbReference>
<keyword evidence="5 10" id="KW-0735">Signal-anchor</keyword>
<dbReference type="Gene3D" id="3.40.50.150">
    <property type="entry name" value="Vaccinia Virus protein VP39"/>
    <property type="match status" value="2"/>
</dbReference>
<dbReference type="GO" id="GO:0032259">
    <property type="term" value="P:methylation"/>
    <property type="evidence" value="ECO:0007669"/>
    <property type="project" value="UniProtKB-KW"/>
</dbReference>
<keyword evidence="6 10" id="KW-1133">Transmembrane helix</keyword>
<protein>
    <recommendedName>
        <fullName evidence="10">Methyltransferase</fullName>
        <ecNumber evidence="10">2.1.1.-</ecNumber>
    </recommendedName>
</protein>
<dbReference type="InterPro" id="IPR029063">
    <property type="entry name" value="SAM-dependent_MTases_sf"/>
</dbReference>
<dbReference type="GO" id="GO:0008168">
    <property type="term" value="F:methyltransferase activity"/>
    <property type="evidence" value="ECO:0007669"/>
    <property type="project" value="UniProtKB-UniRule"/>
</dbReference>
<dbReference type="SUPFAM" id="SSF53335">
    <property type="entry name" value="S-adenosyl-L-methionine-dependent methyltransferases"/>
    <property type="match status" value="2"/>
</dbReference>
<proteinExistence type="inferred from homology"/>
<evidence type="ECO:0000256" key="2">
    <source>
        <dbReference type="ARBA" id="ARBA00022603"/>
    </source>
</evidence>
<dbReference type="GO" id="GO:0016020">
    <property type="term" value="C:membrane"/>
    <property type="evidence" value="ECO:0007669"/>
    <property type="project" value="UniProtKB-SubCell"/>
</dbReference>
<comment type="subcellular location">
    <subcellularLocation>
        <location evidence="9">Endomembrane system</location>
        <topology evidence="9">Single-pass type II membrane protein</topology>
    </subcellularLocation>
    <subcellularLocation>
        <location evidence="10">Membrane</location>
        <topology evidence="10">Single-pass type II membrane protein</topology>
    </subcellularLocation>
</comment>
<keyword evidence="8 10" id="KW-0325">Glycoprotein</keyword>
<dbReference type="EMBL" id="JBBNAF010000005">
    <property type="protein sequence ID" value="KAK9141776.1"/>
    <property type="molecule type" value="Genomic_DNA"/>
</dbReference>
<dbReference type="PANTHER" id="PTHR10108:SF968">
    <property type="entry name" value="METHYLTRANSFERASE PMT19-RELATED"/>
    <property type="match status" value="1"/>
</dbReference>
<name>A0AAP0PI89_9MAGN</name>
<dbReference type="GO" id="GO:0005768">
    <property type="term" value="C:endosome"/>
    <property type="evidence" value="ECO:0007669"/>
    <property type="project" value="TreeGrafter"/>
</dbReference>
<comment type="caution">
    <text evidence="11">The sequence shown here is derived from an EMBL/GenBank/DDBJ whole genome shotgun (WGS) entry which is preliminary data.</text>
</comment>
<accession>A0AAP0PI89</accession>
<keyword evidence="3 10" id="KW-0808">Transferase</keyword>
<evidence type="ECO:0000256" key="4">
    <source>
        <dbReference type="ARBA" id="ARBA00022692"/>
    </source>
</evidence>
<dbReference type="GO" id="GO:0005802">
    <property type="term" value="C:trans-Golgi network"/>
    <property type="evidence" value="ECO:0007669"/>
    <property type="project" value="TreeGrafter"/>
</dbReference>
<evidence type="ECO:0000256" key="5">
    <source>
        <dbReference type="ARBA" id="ARBA00022968"/>
    </source>
</evidence>
<evidence type="ECO:0000256" key="3">
    <source>
        <dbReference type="ARBA" id="ARBA00022679"/>
    </source>
</evidence>
<reference evidence="11 12" key="1">
    <citation type="submission" date="2024-01" db="EMBL/GenBank/DDBJ databases">
        <title>Genome assemblies of Stephania.</title>
        <authorList>
            <person name="Yang L."/>
        </authorList>
    </citation>
    <scope>NUCLEOTIDE SEQUENCE [LARGE SCALE GENOMIC DNA]</scope>
    <source>
        <strain evidence="11">YNDBR</strain>
        <tissue evidence="11">Leaf</tissue>
    </source>
</reference>
<comment type="similarity">
    <text evidence="1 10">Belongs to the methyltransferase superfamily.</text>
</comment>
<keyword evidence="12" id="KW-1185">Reference proteome</keyword>
<evidence type="ECO:0000313" key="11">
    <source>
        <dbReference type="EMBL" id="KAK9141776.1"/>
    </source>
</evidence>
<feature type="transmembrane region" description="Helical" evidence="10">
    <location>
        <begin position="30"/>
        <end position="47"/>
    </location>
</feature>
<keyword evidence="7 10" id="KW-0472">Membrane</keyword>
<dbReference type="AlphaFoldDB" id="A0AAP0PI89"/>
<evidence type="ECO:0000256" key="1">
    <source>
        <dbReference type="ARBA" id="ARBA00008361"/>
    </source>
</evidence>
<evidence type="ECO:0000256" key="7">
    <source>
        <dbReference type="ARBA" id="ARBA00023136"/>
    </source>
</evidence>
<dbReference type="EC" id="2.1.1.-" evidence="10"/>
<dbReference type="Proteomes" id="UP001420932">
    <property type="component" value="Unassembled WGS sequence"/>
</dbReference>
<evidence type="ECO:0000256" key="9">
    <source>
        <dbReference type="ARBA" id="ARBA00060399"/>
    </source>
</evidence>
<dbReference type="FunFam" id="3.40.50.150:FF:000076">
    <property type="entry name" value="probable methyltransferase PMT21"/>
    <property type="match status" value="1"/>
</dbReference>
<organism evidence="11 12">
    <name type="scientific">Stephania yunnanensis</name>
    <dbReference type="NCBI Taxonomy" id="152371"/>
    <lineage>
        <taxon>Eukaryota</taxon>
        <taxon>Viridiplantae</taxon>
        <taxon>Streptophyta</taxon>
        <taxon>Embryophyta</taxon>
        <taxon>Tracheophyta</taxon>
        <taxon>Spermatophyta</taxon>
        <taxon>Magnoliopsida</taxon>
        <taxon>Ranunculales</taxon>
        <taxon>Menispermaceae</taxon>
        <taxon>Menispermoideae</taxon>
        <taxon>Cissampelideae</taxon>
        <taxon>Stephania</taxon>
    </lineage>
</organism>
<keyword evidence="2 10" id="KW-0489">Methyltransferase</keyword>
<dbReference type="InterPro" id="IPR004159">
    <property type="entry name" value="Put_SAM_MeTrfase"/>
</dbReference>
<dbReference type="CDD" id="cd02440">
    <property type="entry name" value="AdoMet_MTases"/>
    <property type="match status" value="1"/>
</dbReference>
<dbReference type="Pfam" id="PF03141">
    <property type="entry name" value="Methyltransf_29"/>
    <property type="match status" value="1"/>
</dbReference>